<accession>A0A9N9JLM6</accession>
<dbReference type="Pfam" id="PF00026">
    <property type="entry name" value="Asp"/>
    <property type="match status" value="1"/>
</dbReference>
<evidence type="ECO:0000313" key="2">
    <source>
        <dbReference type="EMBL" id="CAG8785207.1"/>
    </source>
</evidence>
<keyword evidence="3" id="KW-1185">Reference proteome</keyword>
<dbReference type="SUPFAM" id="SSF50630">
    <property type="entry name" value="Acid proteases"/>
    <property type="match status" value="1"/>
</dbReference>
<sequence>YNKVSTINGRYVYWMTNMDDISINGKKLKYKIKFAAFDPSSDFVFMSSGNAEAYHNLINGTNKICIDIGCRYTVPCKTTDRVEYIFNGINYHSNPIAGKRNDLRTCISTVQSGEVDDHTLLIGVPFLKEVYSVYNIKDFTIGLAPASKI</sequence>
<evidence type="ECO:0000259" key="1">
    <source>
        <dbReference type="PROSITE" id="PS51767"/>
    </source>
</evidence>
<dbReference type="PROSITE" id="PS51767">
    <property type="entry name" value="PEPTIDASE_A1"/>
    <property type="match status" value="1"/>
</dbReference>
<feature type="non-terminal residue" evidence="2">
    <location>
        <position position="1"/>
    </location>
</feature>
<dbReference type="InterPro" id="IPR033121">
    <property type="entry name" value="PEPTIDASE_A1"/>
</dbReference>
<proteinExistence type="predicted"/>
<feature type="domain" description="Peptidase A1" evidence="1">
    <location>
        <begin position="1"/>
        <end position="144"/>
    </location>
</feature>
<dbReference type="OrthoDB" id="15189at2759"/>
<organism evidence="2 3">
    <name type="scientific">Racocetra fulgida</name>
    <dbReference type="NCBI Taxonomy" id="60492"/>
    <lineage>
        <taxon>Eukaryota</taxon>
        <taxon>Fungi</taxon>
        <taxon>Fungi incertae sedis</taxon>
        <taxon>Mucoromycota</taxon>
        <taxon>Glomeromycotina</taxon>
        <taxon>Glomeromycetes</taxon>
        <taxon>Diversisporales</taxon>
        <taxon>Gigasporaceae</taxon>
        <taxon>Racocetra</taxon>
    </lineage>
</organism>
<gene>
    <name evidence="2" type="ORF">RFULGI_LOCUS16182</name>
</gene>
<protein>
    <submittedName>
        <fullName evidence="2">2798_t:CDS:1</fullName>
    </submittedName>
</protein>
<name>A0A9N9JLM6_9GLOM</name>
<dbReference type="InterPro" id="IPR021109">
    <property type="entry name" value="Peptidase_aspartic_dom_sf"/>
</dbReference>
<reference evidence="2" key="1">
    <citation type="submission" date="2021-06" db="EMBL/GenBank/DDBJ databases">
        <authorList>
            <person name="Kallberg Y."/>
            <person name="Tangrot J."/>
            <person name="Rosling A."/>
        </authorList>
    </citation>
    <scope>NUCLEOTIDE SEQUENCE</scope>
    <source>
        <strain evidence="2">IN212</strain>
    </source>
</reference>
<dbReference type="AlphaFoldDB" id="A0A9N9JLM6"/>
<dbReference type="EMBL" id="CAJVPZ010056027">
    <property type="protein sequence ID" value="CAG8785207.1"/>
    <property type="molecule type" value="Genomic_DNA"/>
</dbReference>
<dbReference type="Proteomes" id="UP000789396">
    <property type="component" value="Unassembled WGS sequence"/>
</dbReference>
<evidence type="ECO:0000313" key="3">
    <source>
        <dbReference type="Proteomes" id="UP000789396"/>
    </source>
</evidence>
<feature type="non-terminal residue" evidence="2">
    <location>
        <position position="149"/>
    </location>
</feature>
<comment type="caution">
    <text evidence="2">The sequence shown here is derived from an EMBL/GenBank/DDBJ whole genome shotgun (WGS) entry which is preliminary data.</text>
</comment>
<dbReference type="Gene3D" id="2.40.70.10">
    <property type="entry name" value="Acid Proteases"/>
    <property type="match status" value="1"/>
</dbReference>